<comment type="caution">
    <text evidence="2">The sequence shown here is derived from an EMBL/GenBank/DDBJ whole genome shotgun (WGS) entry which is preliminary data.</text>
</comment>
<evidence type="ECO:0000256" key="1">
    <source>
        <dbReference type="SAM" id="MobiDB-lite"/>
    </source>
</evidence>
<dbReference type="InterPro" id="IPR000415">
    <property type="entry name" value="Nitroreductase-like"/>
</dbReference>
<sequence length="329" mass="36106">MSWVDELRRREDLCRRAPSAHNTQPWLLRYAEDEVTVHWDPDRALPDSDPTGRDLFLSLGAFVETCLIVATDAGLAVRADVTVDEADHRAARIVAADTPYRTPFSAGAVERRRCARGRYRPGRLSRQTVAELGAGLRHLPGRELAAMLSAADRRMFGTPAVARELRQWLRLSPRHPRYEMDGLTDRALGLGRIEAAGLAAALSPTAYAIARPLGLPAMLAASSRSLLRYDGSVLVLVGRAATADRVVEQGRELLRVWLSLSERGLAVHPLSQILDCAATARTLEGRLNLKPGESALAVFRTGRPMREPTRSARIPAGRRHDHGLSTAQT</sequence>
<proteinExistence type="predicted"/>
<dbReference type="RefSeq" id="WP_246607155.1">
    <property type="nucleotide sequence ID" value="NZ_BOQN01000050.1"/>
</dbReference>
<name>A0A919TAL0_9ACTN</name>
<accession>A0A919TAL0</accession>
<dbReference type="AlphaFoldDB" id="A0A919TAL0"/>
<protein>
    <recommendedName>
        <fullName evidence="4">Nitroreductase</fullName>
    </recommendedName>
</protein>
<evidence type="ECO:0000313" key="2">
    <source>
        <dbReference type="EMBL" id="GIM91873.1"/>
    </source>
</evidence>
<dbReference type="SUPFAM" id="SSF55469">
    <property type="entry name" value="FMN-dependent nitroreductase-like"/>
    <property type="match status" value="1"/>
</dbReference>
<keyword evidence="3" id="KW-1185">Reference proteome</keyword>
<dbReference type="Proteomes" id="UP000677082">
    <property type="component" value="Unassembled WGS sequence"/>
</dbReference>
<dbReference type="Gene3D" id="3.40.109.10">
    <property type="entry name" value="NADH Oxidase"/>
    <property type="match status" value="1"/>
</dbReference>
<feature type="region of interest" description="Disordered" evidence="1">
    <location>
        <begin position="306"/>
        <end position="329"/>
    </location>
</feature>
<evidence type="ECO:0008006" key="4">
    <source>
        <dbReference type="Google" id="ProtNLM"/>
    </source>
</evidence>
<reference evidence="2 3" key="1">
    <citation type="submission" date="2021-03" db="EMBL/GenBank/DDBJ databases">
        <title>Whole genome shotgun sequence of Actinoplanes toevensis NBRC 105298.</title>
        <authorList>
            <person name="Komaki H."/>
            <person name="Tamura T."/>
        </authorList>
    </citation>
    <scope>NUCLEOTIDE SEQUENCE [LARGE SCALE GENOMIC DNA]</scope>
    <source>
        <strain evidence="2 3">NBRC 105298</strain>
    </source>
</reference>
<dbReference type="GO" id="GO:0016491">
    <property type="term" value="F:oxidoreductase activity"/>
    <property type="evidence" value="ECO:0007669"/>
    <property type="project" value="InterPro"/>
</dbReference>
<gene>
    <name evidence="2" type="ORF">Ato02nite_036660</name>
</gene>
<organism evidence="2 3">
    <name type="scientific">Paractinoplanes toevensis</name>
    <dbReference type="NCBI Taxonomy" id="571911"/>
    <lineage>
        <taxon>Bacteria</taxon>
        <taxon>Bacillati</taxon>
        <taxon>Actinomycetota</taxon>
        <taxon>Actinomycetes</taxon>
        <taxon>Micromonosporales</taxon>
        <taxon>Micromonosporaceae</taxon>
        <taxon>Paractinoplanes</taxon>
    </lineage>
</organism>
<evidence type="ECO:0000313" key="3">
    <source>
        <dbReference type="Proteomes" id="UP000677082"/>
    </source>
</evidence>
<dbReference type="EMBL" id="BOQN01000050">
    <property type="protein sequence ID" value="GIM91873.1"/>
    <property type="molecule type" value="Genomic_DNA"/>
</dbReference>